<protein>
    <submittedName>
        <fullName evidence="1">Uncharacterized protein</fullName>
    </submittedName>
</protein>
<dbReference type="KEGG" id="sgy:Sgly_1909"/>
<organism evidence="1 2">
    <name type="scientific">Syntrophobotulus glycolicus (strain DSM 8271 / FlGlyR)</name>
    <dbReference type="NCBI Taxonomy" id="645991"/>
    <lineage>
        <taxon>Bacteria</taxon>
        <taxon>Bacillati</taxon>
        <taxon>Bacillota</taxon>
        <taxon>Clostridia</taxon>
        <taxon>Eubacteriales</taxon>
        <taxon>Desulfitobacteriaceae</taxon>
        <taxon>Syntrophobotulus</taxon>
    </lineage>
</organism>
<dbReference type="Proteomes" id="UP000007488">
    <property type="component" value="Chromosome"/>
</dbReference>
<name>F0T0R6_SYNGF</name>
<reference evidence="2" key="2">
    <citation type="submission" date="2011-02" db="EMBL/GenBank/DDBJ databases">
        <title>The complete genome of Syntrophobotulus glycolicus DSM 8271.</title>
        <authorList>
            <person name="Lucas S."/>
            <person name="Copeland A."/>
            <person name="Lapidus A."/>
            <person name="Bruce D."/>
            <person name="Goodwin L."/>
            <person name="Pitluck S."/>
            <person name="Kyrpides N."/>
            <person name="Mavromatis K."/>
            <person name="Pagani I."/>
            <person name="Ivanova N."/>
            <person name="Mikhailova N."/>
            <person name="Chertkov O."/>
            <person name="Held B."/>
            <person name="Detter J.C."/>
            <person name="Tapia R."/>
            <person name="Han C."/>
            <person name="Land M."/>
            <person name="Hauser L."/>
            <person name="Markowitz V."/>
            <person name="Cheng J.-F."/>
            <person name="Hugenholtz P."/>
            <person name="Woyke T."/>
            <person name="Wu D."/>
            <person name="Spring S."/>
            <person name="Schroeder M."/>
            <person name="Brambilla E."/>
            <person name="Klenk H.-P."/>
            <person name="Eisen J.A."/>
        </authorList>
    </citation>
    <scope>NUCLEOTIDE SEQUENCE [LARGE SCALE GENOMIC DNA]</scope>
    <source>
        <strain evidence="2">DSM 8271 / FlGlyR</strain>
    </source>
</reference>
<dbReference type="EMBL" id="CP002547">
    <property type="protein sequence ID" value="ADY56205.1"/>
    <property type="molecule type" value="Genomic_DNA"/>
</dbReference>
<reference evidence="1 2" key="1">
    <citation type="journal article" date="2011" name="Stand. Genomic Sci.">
        <title>Complete genome sequence of Syntrophobotulus glycolicus type strain (FlGlyR).</title>
        <authorList>
            <person name="Han C."/>
            <person name="Mwirichia R."/>
            <person name="Chertkov O."/>
            <person name="Held B."/>
            <person name="Lapidus A."/>
            <person name="Nolan M."/>
            <person name="Lucas S."/>
            <person name="Hammon N."/>
            <person name="Deshpande S."/>
            <person name="Cheng J.F."/>
            <person name="Tapia R."/>
            <person name="Goodwin L."/>
            <person name="Pitluck S."/>
            <person name="Huntemann M."/>
            <person name="Liolios K."/>
            <person name="Ivanova N."/>
            <person name="Pagani I."/>
            <person name="Mavromatis K."/>
            <person name="Ovchinikova G."/>
            <person name="Pati A."/>
            <person name="Chen A."/>
            <person name="Palaniappan K."/>
            <person name="Land M."/>
            <person name="Hauser L."/>
            <person name="Brambilla E.M."/>
            <person name="Rohde M."/>
            <person name="Spring S."/>
            <person name="Sikorski J."/>
            <person name="Goker M."/>
            <person name="Woyke T."/>
            <person name="Bristow J."/>
            <person name="Eisen J.A."/>
            <person name="Markowitz V."/>
            <person name="Hugenholtz P."/>
            <person name="Kyrpides N.C."/>
            <person name="Klenk H.P."/>
            <person name="Detter J.C."/>
        </authorList>
    </citation>
    <scope>NUCLEOTIDE SEQUENCE [LARGE SCALE GENOMIC DNA]</scope>
    <source>
        <strain evidence="2">DSM 8271 / FlGlyR</strain>
    </source>
</reference>
<evidence type="ECO:0000313" key="2">
    <source>
        <dbReference type="Proteomes" id="UP000007488"/>
    </source>
</evidence>
<accession>F0T0R6</accession>
<proteinExistence type="predicted"/>
<keyword evidence="2" id="KW-1185">Reference proteome</keyword>
<gene>
    <name evidence="1" type="ordered locus">Sgly_1909</name>
</gene>
<sequence length="30" mass="3442">MAIVSLLIMEILAVKVYFVIIDNDKQFESV</sequence>
<evidence type="ECO:0000313" key="1">
    <source>
        <dbReference type="EMBL" id="ADY56205.1"/>
    </source>
</evidence>
<dbReference type="HOGENOM" id="CLU_3405892_0_0_9"/>
<dbReference type="AlphaFoldDB" id="F0T0R6"/>